<name>A0A413Q6I5_9FIRM</name>
<evidence type="ECO:0000313" key="2">
    <source>
        <dbReference type="EMBL" id="RGZ92092.1"/>
    </source>
</evidence>
<sequence length="139" mass="15806">MREVIFYLAMIIEIAYVFMSQVPKKLENKYLLIGTAFICASDFTYHIGYNAINMSVSALSGTIAISIFLISFVVGVITKRIDFEDLFFSLFLELFLPLLTMLLTKSYELMIFVIIAVVGLGMIKIFMAHKEKNDQDHIG</sequence>
<keyword evidence="1" id="KW-0472">Membrane</keyword>
<dbReference type="AlphaFoldDB" id="A0A413Q6I5"/>
<evidence type="ECO:0000256" key="1">
    <source>
        <dbReference type="SAM" id="Phobius"/>
    </source>
</evidence>
<feature type="transmembrane region" description="Helical" evidence="1">
    <location>
        <begin position="54"/>
        <end position="74"/>
    </location>
</feature>
<feature type="transmembrane region" description="Helical" evidence="1">
    <location>
        <begin position="6"/>
        <end position="23"/>
    </location>
</feature>
<dbReference type="Proteomes" id="UP000283721">
    <property type="component" value="Unassembled WGS sequence"/>
</dbReference>
<organism evidence="2 3">
    <name type="scientific">Agathobacter rectalis</name>
    <dbReference type="NCBI Taxonomy" id="39491"/>
    <lineage>
        <taxon>Bacteria</taxon>
        <taxon>Bacillati</taxon>
        <taxon>Bacillota</taxon>
        <taxon>Clostridia</taxon>
        <taxon>Lachnospirales</taxon>
        <taxon>Lachnospiraceae</taxon>
        <taxon>Agathobacter</taxon>
    </lineage>
</organism>
<accession>A0A413Q6I5</accession>
<evidence type="ECO:0000313" key="3">
    <source>
        <dbReference type="Proteomes" id="UP000283721"/>
    </source>
</evidence>
<dbReference type="EMBL" id="QSES01000015">
    <property type="protein sequence ID" value="RGZ92092.1"/>
    <property type="molecule type" value="Genomic_DNA"/>
</dbReference>
<keyword evidence="1" id="KW-0812">Transmembrane</keyword>
<protein>
    <submittedName>
        <fullName evidence="2">Uncharacterized protein</fullName>
    </submittedName>
</protein>
<gene>
    <name evidence="2" type="ORF">DW967_09180</name>
</gene>
<reference evidence="2 3" key="1">
    <citation type="submission" date="2018-08" db="EMBL/GenBank/DDBJ databases">
        <title>A genome reference for cultivated species of the human gut microbiota.</title>
        <authorList>
            <person name="Zou Y."/>
            <person name="Xue W."/>
            <person name="Luo G."/>
        </authorList>
    </citation>
    <scope>NUCLEOTIDE SEQUENCE [LARGE SCALE GENOMIC DNA]</scope>
    <source>
        <strain evidence="2 3">AM47-6BH</strain>
    </source>
</reference>
<keyword evidence="1" id="KW-1133">Transmembrane helix</keyword>
<proteinExistence type="predicted"/>
<comment type="caution">
    <text evidence="2">The sequence shown here is derived from an EMBL/GenBank/DDBJ whole genome shotgun (WGS) entry which is preliminary data.</text>
</comment>
<feature type="transmembrane region" description="Helical" evidence="1">
    <location>
        <begin position="109"/>
        <end position="127"/>
    </location>
</feature>
<feature type="transmembrane region" description="Helical" evidence="1">
    <location>
        <begin position="30"/>
        <end position="48"/>
    </location>
</feature>